<keyword evidence="5" id="KW-0479">Metal-binding</keyword>
<dbReference type="GO" id="GO:0035312">
    <property type="term" value="F:5'-3' DNA exonuclease activity"/>
    <property type="evidence" value="ECO:0007669"/>
    <property type="project" value="InterPro"/>
</dbReference>
<evidence type="ECO:0000313" key="17">
    <source>
        <dbReference type="EMBL" id="OAA59841.1"/>
    </source>
</evidence>
<dbReference type="InterPro" id="IPR036279">
    <property type="entry name" value="5-3_exonuclease_C_sf"/>
</dbReference>
<dbReference type="AlphaFoldDB" id="A0A167SQS0"/>
<dbReference type="GO" id="GO:0006281">
    <property type="term" value="P:DNA repair"/>
    <property type="evidence" value="ECO:0007669"/>
    <property type="project" value="UniProtKB-KW"/>
</dbReference>
<dbReference type="GO" id="GO:0017108">
    <property type="term" value="F:5'-flap endonuclease activity"/>
    <property type="evidence" value="ECO:0007669"/>
    <property type="project" value="TreeGrafter"/>
</dbReference>
<proteinExistence type="inferred from homology"/>
<dbReference type="Proteomes" id="UP000076874">
    <property type="component" value="Unassembled WGS sequence"/>
</dbReference>
<keyword evidence="12" id="KW-0234">DNA repair</keyword>
<keyword evidence="6" id="KW-0227">DNA damage</keyword>
<organism evidence="17 18">
    <name type="scientific">Niveomyces insectorum RCEF 264</name>
    <dbReference type="NCBI Taxonomy" id="1081102"/>
    <lineage>
        <taxon>Eukaryota</taxon>
        <taxon>Fungi</taxon>
        <taxon>Dikarya</taxon>
        <taxon>Ascomycota</taxon>
        <taxon>Pezizomycotina</taxon>
        <taxon>Sordariomycetes</taxon>
        <taxon>Hypocreomycetidae</taxon>
        <taxon>Hypocreales</taxon>
        <taxon>Cordycipitaceae</taxon>
        <taxon>Niveomyces</taxon>
    </lineage>
</organism>
<evidence type="ECO:0000256" key="7">
    <source>
        <dbReference type="ARBA" id="ARBA00022801"/>
    </source>
</evidence>
<dbReference type="FunFam" id="1.10.150.20:FF:000011">
    <property type="entry name" value="exonuclease 1"/>
    <property type="match status" value="1"/>
</dbReference>
<dbReference type="InterPro" id="IPR008918">
    <property type="entry name" value="HhH2"/>
</dbReference>
<dbReference type="PROSITE" id="PS00841">
    <property type="entry name" value="XPG_1"/>
    <property type="match status" value="1"/>
</dbReference>
<reference evidence="17 18" key="1">
    <citation type="journal article" date="2016" name="Genome Biol. Evol.">
        <title>Divergent and convergent evolution of fungal pathogenicity.</title>
        <authorList>
            <person name="Shang Y."/>
            <person name="Xiao G."/>
            <person name="Zheng P."/>
            <person name="Cen K."/>
            <person name="Zhan S."/>
            <person name="Wang C."/>
        </authorList>
    </citation>
    <scope>NUCLEOTIDE SEQUENCE [LARGE SCALE GENOMIC DNA]</scope>
    <source>
        <strain evidence="17 18">RCEF 264</strain>
    </source>
</reference>
<feature type="compositionally biased region" description="Low complexity" evidence="14">
    <location>
        <begin position="673"/>
        <end position="685"/>
    </location>
</feature>
<keyword evidence="18" id="KW-1185">Reference proteome</keyword>
<evidence type="ECO:0000256" key="14">
    <source>
        <dbReference type="SAM" id="MobiDB-lite"/>
    </source>
</evidence>
<feature type="compositionally biased region" description="Basic and acidic residues" evidence="14">
    <location>
        <begin position="755"/>
        <end position="768"/>
    </location>
</feature>
<dbReference type="InterPro" id="IPR006085">
    <property type="entry name" value="XPG_DNA_repair_N"/>
</dbReference>
<evidence type="ECO:0000256" key="2">
    <source>
        <dbReference type="ARBA" id="ARBA00004123"/>
    </source>
</evidence>
<dbReference type="InterPro" id="IPR006084">
    <property type="entry name" value="XPG/Rad2"/>
</dbReference>
<keyword evidence="4" id="KW-0540">Nuclease</keyword>
<keyword evidence="9" id="KW-0460">Magnesium</keyword>
<feature type="region of interest" description="Disordered" evidence="14">
    <location>
        <begin position="332"/>
        <end position="387"/>
    </location>
</feature>
<evidence type="ECO:0000256" key="6">
    <source>
        <dbReference type="ARBA" id="ARBA00022763"/>
    </source>
</evidence>
<evidence type="ECO:0000256" key="9">
    <source>
        <dbReference type="ARBA" id="ARBA00022842"/>
    </source>
</evidence>
<dbReference type="PRINTS" id="PR00853">
    <property type="entry name" value="XPGRADSUPER"/>
</dbReference>
<dbReference type="SMART" id="SM00485">
    <property type="entry name" value="XPGN"/>
    <property type="match status" value="1"/>
</dbReference>
<dbReference type="InterPro" id="IPR019974">
    <property type="entry name" value="XPG_CS"/>
</dbReference>
<feature type="compositionally biased region" description="Polar residues" evidence="14">
    <location>
        <begin position="549"/>
        <end position="563"/>
    </location>
</feature>
<dbReference type="GO" id="GO:0003677">
    <property type="term" value="F:DNA binding"/>
    <property type="evidence" value="ECO:0007669"/>
    <property type="project" value="UniProtKB-KW"/>
</dbReference>
<dbReference type="FunFam" id="3.40.50.1010:FF:000002">
    <property type="entry name" value="Exonuclease 1, putative"/>
    <property type="match status" value="1"/>
</dbReference>
<evidence type="ECO:0000259" key="15">
    <source>
        <dbReference type="SMART" id="SM00484"/>
    </source>
</evidence>
<dbReference type="InterPro" id="IPR029060">
    <property type="entry name" value="PIN-like_dom_sf"/>
</dbReference>
<dbReference type="Gene3D" id="3.40.50.1010">
    <property type="entry name" value="5'-nuclease"/>
    <property type="match status" value="1"/>
</dbReference>
<name>A0A167SQS0_9HYPO</name>
<evidence type="ECO:0000256" key="8">
    <source>
        <dbReference type="ARBA" id="ARBA00022839"/>
    </source>
</evidence>
<feature type="domain" description="XPG-I" evidence="15">
    <location>
        <begin position="138"/>
        <end position="208"/>
    </location>
</feature>
<dbReference type="SMART" id="SM00279">
    <property type="entry name" value="HhH2"/>
    <property type="match status" value="1"/>
</dbReference>
<dbReference type="Pfam" id="PF00867">
    <property type="entry name" value="XPG_I"/>
    <property type="match status" value="1"/>
</dbReference>
<feature type="region of interest" description="Disordered" evidence="14">
    <location>
        <begin position="546"/>
        <end position="783"/>
    </location>
</feature>
<evidence type="ECO:0000313" key="18">
    <source>
        <dbReference type="Proteomes" id="UP000076874"/>
    </source>
</evidence>
<dbReference type="OrthoDB" id="26491at2759"/>
<dbReference type="STRING" id="1081102.A0A167SQS0"/>
<feature type="compositionally biased region" description="Polar residues" evidence="14">
    <location>
        <begin position="621"/>
        <end position="631"/>
    </location>
</feature>
<dbReference type="PROSITE" id="PS00842">
    <property type="entry name" value="XPG_2"/>
    <property type="match status" value="1"/>
</dbReference>
<accession>A0A167SQS0</accession>
<evidence type="ECO:0000256" key="1">
    <source>
        <dbReference type="ARBA" id="ARBA00001946"/>
    </source>
</evidence>
<dbReference type="SUPFAM" id="SSF88723">
    <property type="entry name" value="PIN domain-like"/>
    <property type="match status" value="1"/>
</dbReference>
<evidence type="ECO:0000256" key="12">
    <source>
        <dbReference type="ARBA" id="ARBA00023204"/>
    </source>
</evidence>
<dbReference type="CDD" id="cd09857">
    <property type="entry name" value="PIN_EXO1"/>
    <property type="match status" value="1"/>
</dbReference>
<sequence>MGISGLLPLLKSIQRPTELKKFAGETIAVDAYGWLHRGAISCAMELAQGKPTRKYVDSVLNRVRMVQHFGVTPYLVFDGDFLPSKAATEASRAKRREQSRKAGQELVKAGNAKQAFLEFQKAIDVTPEMARHLIEELKKLGLPYVVAPYEADAQMVYLERHGLVGGILSEDSDLLVFGAKRLLTKLDMHGHCIEINRREFCACREISLTDWTDREFRQMAILSGCDYLDSIGNIGLKTAYRLMRKHKTIDKVVRMLQFDGKFKVSENYLAAFRQAELTFLHQRVFCPLKQELVLLSEPTSGLDVEEMLFIGHKVDHETARAIAAGDVNPITKEPIVLPPSPGKRRRASSVAGPGGNRPFPSSSSSSLPSSAQRQQSQGKPINEYFGNRRNSAQRIPLGAMDPNCFSVDRKQVAALTQNGLTPRVFPLPRPRPTPAAKADGAPREFFAAELAILYCSKPSENIVNAAATTALTFKNACAIGNSSNTIADFVYTASEKSPVMPRKAGHHTEKFLMSDDSVEEAMLSLADLDDWGPVAATQTEMQVFEDARASSTHDPPAFSSSNEDGPVPAPASDGVEVPESPQQKEGSSRKRSTETPASRRLSLSRFAYAPGTNFAHGLPTPDSSFVTSSQGGAAAKPNTFTPPSTARRSAANHVQRKPRLSLSDLVENTAPLTTQPRRQQQQQKRPTNKPRKSMQTTTPINPSFVPLPPVNMTEVAALNRAQGSEDQIVPDSDGDEEEEESEGDQNDEEEAAEADTSKGKPVRGERKVNSPPARLDLSRFLRA</sequence>
<dbReference type="Pfam" id="PF00752">
    <property type="entry name" value="XPG_N"/>
    <property type="match status" value="1"/>
</dbReference>
<dbReference type="InterPro" id="IPR006086">
    <property type="entry name" value="XPG-I_dom"/>
</dbReference>
<feature type="compositionally biased region" description="Polar residues" evidence="14">
    <location>
        <begin position="638"/>
        <end position="647"/>
    </location>
</feature>
<dbReference type="PANTHER" id="PTHR11081:SF65">
    <property type="entry name" value="DNA DAMAGE-INDUCIBLE PROTEIN DIN7-RELATED"/>
    <property type="match status" value="1"/>
</dbReference>
<evidence type="ECO:0000256" key="10">
    <source>
        <dbReference type="ARBA" id="ARBA00022881"/>
    </source>
</evidence>
<dbReference type="InterPro" id="IPR044752">
    <property type="entry name" value="PIN-like_EXO1"/>
</dbReference>
<dbReference type="Gene3D" id="1.10.150.20">
    <property type="entry name" value="5' to 3' exonuclease, C-terminal subdomain"/>
    <property type="match status" value="1"/>
</dbReference>
<comment type="cofactor">
    <cofactor evidence="1">
        <name>Mg(2+)</name>
        <dbReference type="ChEBI" id="CHEBI:18420"/>
    </cofactor>
</comment>
<evidence type="ECO:0000256" key="13">
    <source>
        <dbReference type="ARBA" id="ARBA00023242"/>
    </source>
</evidence>
<protein>
    <submittedName>
        <fullName evidence="17">DNA repair protein (XPGC)/ Rad</fullName>
    </submittedName>
</protein>
<keyword evidence="13" id="KW-0539">Nucleus</keyword>
<feature type="domain" description="XPG N-terminal" evidence="16">
    <location>
        <begin position="1"/>
        <end position="99"/>
    </location>
</feature>
<evidence type="ECO:0000259" key="16">
    <source>
        <dbReference type="SMART" id="SM00485"/>
    </source>
</evidence>
<dbReference type="GO" id="GO:0005634">
    <property type="term" value="C:nucleus"/>
    <property type="evidence" value="ECO:0007669"/>
    <property type="project" value="UniProtKB-SubCell"/>
</dbReference>
<dbReference type="CDD" id="cd09908">
    <property type="entry name" value="H3TH_EXO1"/>
    <property type="match status" value="1"/>
</dbReference>
<evidence type="ECO:0000256" key="3">
    <source>
        <dbReference type="ARBA" id="ARBA00010563"/>
    </source>
</evidence>
<keyword evidence="7" id="KW-0378">Hydrolase</keyword>
<comment type="similarity">
    <text evidence="3">Belongs to the XPG/RAD2 endonuclease family. EXO1 subfamily.</text>
</comment>
<dbReference type="SMART" id="SM00484">
    <property type="entry name" value="XPGI"/>
    <property type="match status" value="1"/>
</dbReference>
<comment type="caution">
    <text evidence="17">The sequence shown here is derived from an EMBL/GenBank/DDBJ whole genome shotgun (WGS) entry which is preliminary data.</text>
</comment>
<dbReference type="PANTHER" id="PTHR11081">
    <property type="entry name" value="FLAP ENDONUCLEASE FAMILY MEMBER"/>
    <property type="match status" value="1"/>
</dbReference>
<evidence type="ECO:0000256" key="5">
    <source>
        <dbReference type="ARBA" id="ARBA00022723"/>
    </source>
</evidence>
<dbReference type="InterPro" id="IPR037315">
    <property type="entry name" value="EXO1_H3TH"/>
</dbReference>
<dbReference type="EMBL" id="AZHD01000010">
    <property type="protein sequence ID" value="OAA59841.1"/>
    <property type="molecule type" value="Genomic_DNA"/>
</dbReference>
<feature type="compositionally biased region" description="Low complexity" evidence="14">
    <location>
        <begin position="361"/>
        <end position="377"/>
    </location>
</feature>
<feature type="compositionally biased region" description="Acidic residues" evidence="14">
    <location>
        <begin position="732"/>
        <end position="753"/>
    </location>
</feature>
<dbReference type="GO" id="GO:0046872">
    <property type="term" value="F:metal ion binding"/>
    <property type="evidence" value="ECO:0007669"/>
    <property type="project" value="UniProtKB-KW"/>
</dbReference>
<comment type="subcellular location">
    <subcellularLocation>
        <location evidence="2">Nucleus</location>
    </subcellularLocation>
</comment>
<gene>
    <name evidence="17" type="ORF">SPI_06039</name>
</gene>
<dbReference type="SUPFAM" id="SSF47807">
    <property type="entry name" value="5' to 3' exonuclease, C-terminal subdomain"/>
    <property type="match status" value="1"/>
</dbReference>
<keyword evidence="11" id="KW-0238">DNA-binding</keyword>
<evidence type="ECO:0000256" key="4">
    <source>
        <dbReference type="ARBA" id="ARBA00022722"/>
    </source>
</evidence>
<keyword evidence="8" id="KW-0269">Exonuclease</keyword>
<evidence type="ECO:0000256" key="11">
    <source>
        <dbReference type="ARBA" id="ARBA00023125"/>
    </source>
</evidence>
<keyword evidence="10" id="KW-0267">Excision nuclease</keyword>